<protein>
    <submittedName>
        <fullName evidence="2">Uncharacterized protein</fullName>
    </submittedName>
</protein>
<keyword evidence="3" id="KW-1185">Reference proteome</keyword>
<feature type="non-terminal residue" evidence="2">
    <location>
        <position position="69"/>
    </location>
</feature>
<comment type="caution">
    <text evidence="2">The sequence shown here is derived from an EMBL/GenBank/DDBJ whole genome shotgun (WGS) entry which is preliminary data.</text>
</comment>
<dbReference type="Proteomes" id="UP001314170">
    <property type="component" value="Unassembled WGS sequence"/>
</dbReference>
<evidence type="ECO:0000256" key="1">
    <source>
        <dbReference type="SAM" id="MobiDB-lite"/>
    </source>
</evidence>
<proteinExistence type="predicted"/>
<dbReference type="EMBL" id="CAWUPB010001173">
    <property type="protein sequence ID" value="CAK7349349.1"/>
    <property type="molecule type" value="Genomic_DNA"/>
</dbReference>
<evidence type="ECO:0000313" key="3">
    <source>
        <dbReference type="Proteomes" id="UP001314170"/>
    </source>
</evidence>
<sequence>MGFGARDSLQRPGKARTKSSGVLSFQLRKSLRNREIPPYEVVREYMNTSKHLADFIAKPLPNDQFYMEV</sequence>
<gene>
    <name evidence="2" type="ORF">DCAF_LOCUS22063</name>
</gene>
<dbReference type="AlphaFoldDB" id="A0AAV1SD64"/>
<accession>A0AAV1SD64</accession>
<reference evidence="2 3" key="1">
    <citation type="submission" date="2024-01" db="EMBL/GenBank/DDBJ databases">
        <authorList>
            <person name="Waweru B."/>
        </authorList>
    </citation>
    <scope>NUCLEOTIDE SEQUENCE [LARGE SCALE GENOMIC DNA]</scope>
</reference>
<name>A0AAV1SD64_9ROSI</name>
<organism evidence="2 3">
    <name type="scientific">Dovyalis caffra</name>
    <dbReference type="NCBI Taxonomy" id="77055"/>
    <lineage>
        <taxon>Eukaryota</taxon>
        <taxon>Viridiplantae</taxon>
        <taxon>Streptophyta</taxon>
        <taxon>Embryophyta</taxon>
        <taxon>Tracheophyta</taxon>
        <taxon>Spermatophyta</taxon>
        <taxon>Magnoliopsida</taxon>
        <taxon>eudicotyledons</taxon>
        <taxon>Gunneridae</taxon>
        <taxon>Pentapetalae</taxon>
        <taxon>rosids</taxon>
        <taxon>fabids</taxon>
        <taxon>Malpighiales</taxon>
        <taxon>Salicaceae</taxon>
        <taxon>Flacourtieae</taxon>
        <taxon>Dovyalis</taxon>
    </lineage>
</organism>
<evidence type="ECO:0000313" key="2">
    <source>
        <dbReference type="EMBL" id="CAK7349349.1"/>
    </source>
</evidence>
<feature type="region of interest" description="Disordered" evidence="1">
    <location>
        <begin position="1"/>
        <end position="20"/>
    </location>
</feature>